<evidence type="ECO:0000256" key="6">
    <source>
        <dbReference type="ARBA" id="ARBA00023136"/>
    </source>
</evidence>
<dbReference type="Pfam" id="PF14416">
    <property type="entry name" value="PMR5N"/>
    <property type="match status" value="1"/>
</dbReference>
<evidence type="ECO:0000313" key="10">
    <source>
        <dbReference type="EMBL" id="KAK9073036.1"/>
    </source>
</evidence>
<dbReference type="GO" id="GO:0016020">
    <property type="term" value="C:membrane"/>
    <property type="evidence" value="ECO:0007669"/>
    <property type="project" value="UniProtKB-SubCell"/>
</dbReference>
<dbReference type="Pfam" id="PF13839">
    <property type="entry name" value="PC-Esterase"/>
    <property type="match status" value="1"/>
</dbReference>
<dbReference type="GO" id="GO:0005794">
    <property type="term" value="C:Golgi apparatus"/>
    <property type="evidence" value="ECO:0007669"/>
    <property type="project" value="TreeGrafter"/>
</dbReference>
<comment type="similarity">
    <text evidence="2">Belongs to the PC-esterase family. TBL subfamily.</text>
</comment>
<keyword evidence="6 7" id="KW-0472">Membrane</keyword>
<dbReference type="GO" id="GO:0016413">
    <property type="term" value="F:O-acetyltransferase activity"/>
    <property type="evidence" value="ECO:0007669"/>
    <property type="project" value="InterPro"/>
</dbReference>
<evidence type="ECO:0000256" key="5">
    <source>
        <dbReference type="ARBA" id="ARBA00022989"/>
    </source>
</evidence>
<feature type="domain" description="Trichome birefringence-like C-terminal" evidence="8">
    <location>
        <begin position="137"/>
        <end position="428"/>
    </location>
</feature>
<name>A0AAP0H5N5_9ASTR</name>
<evidence type="ECO:0000259" key="8">
    <source>
        <dbReference type="Pfam" id="PF13839"/>
    </source>
</evidence>
<gene>
    <name evidence="10" type="ORF">SSX86_007358</name>
</gene>
<comment type="caution">
    <text evidence="10">The sequence shown here is derived from an EMBL/GenBank/DDBJ whole genome shotgun (WGS) entry which is preliminary data.</text>
</comment>
<evidence type="ECO:0000256" key="2">
    <source>
        <dbReference type="ARBA" id="ARBA00007727"/>
    </source>
</evidence>
<keyword evidence="11" id="KW-1185">Reference proteome</keyword>
<dbReference type="InterPro" id="IPR026057">
    <property type="entry name" value="TBL_C"/>
</dbReference>
<sequence length="432" mass="49582">MRKTNCSIGSCDMQTMIQCSFFIFFLGGLATLSFYRNYNKQEVAGVLKVNLANVTTNESTTTPVFGHKGKPKSAPPLLSSACDLFSGRWVYDNRSHYPLYKEHECPYLEDTFACQTYGRKDSKYLHWRWQPHGCNFPGFDAKTIVERLRGKRLLFVGDSLNRNQWNSMICMLHSSIPGVKKAGGDLNGLLHTFRAIDYNISIDFYWAPMLVESNGDSPTNHHLDSRIVAIKAIETHARHWVNSDILIFNSYHWWRSPELKMLKSAGSLLDDPNQEYEEVDSLSAYKMALKTWSDWAHTHIDPLKTKLFFMGVTATHSKARDWGGMKKGNCYGEIEPVMDDGFWESRTDPRMLSVLESSLSKLKARGLNAQIINVTQLTQCRKDAHTTVYRKYWRPLTDEQKKNPQLASDCSHWCLPGVPDIWNELLLAYILR</sequence>
<evidence type="ECO:0000313" key="11">
    <source>
        <dbReference type="Proteomes" id="UP001408789"/>
    </source>
</evidence>
<protein>
    <recommendedName>
        <fullName evidence="12">Trichome birefringence-like N-terminal domain-containing protein</fullName>
    </recommendedName>
</protein>
<dbReference type="PANTHER" id="PTHR32285">
    <property type="entry name" value="PROTEIN TRICHOME BIREFRINGENCE-LIKE 9-RELATED"/>
    <property type="match status" value="1"/>
</dbReference>
<keyword evidence="5 7" id="KW-1133">Transmembrane helix</keyword>
<organism evidence="10 11">
    <name type="scientific">Deinandra increscens subsp. villosa</name>
    <dbReference type="NCBI Taxonomy" id="3103831"/>
    <lineage>
        <taxon>Eukaryota</taxon>
        <taxon>Viridiplantae</taxon>
        <taxon>Streptophyta</taxon>
        <taxon>Embryophyta</taxon>
        <taxon>Tracheophyta</taxon>
        <taxon>Spermatophyta</taxon>
        <taxon>Magnoliopsida</taxon>
        <taxon>eudicotyledons</taxon>
        <taxon>Gunneridae</taxon>
        <taxon>Pentapetalae</taxon>
        <taxon>asterids</taxon>
        <taxon>campanulids</taxon>
        <taxon>Asterales</taxon>
        <taxon>Asteraceae</taxon>
        <taxon>Asteroideae</taxon>
        <taxon>Heliantheae alliance</taxon>
        <taxon>Madieae</taxon>
        <taxon>Madiinae</taxon>
        <taxon>Deinandra</taxon>
    </lineage>
</organism>
<evidence type="ECO:0000256" key="1">
    <source>
        <dbReference type="ARBA" id="ARBA00004167"/>
    </source>
</evidence>
<evidence type="ECO:0000259" key="9">
    <source>
        <dbReference type="Pfam" id="PF14416"/>
    </source>
</evidence>
<dbReference type="InterPro" id="IPR025846">
    <property type="entry name" value="TBL_N"/>
</dbReference>
<feature type="domain" description="Trichome birefringence-like N-terminal" evidence="9">
    <location>
        <begin position="81"/>
        <end position="135"/>
    </location>
</feature>
<dbReference type="EMBL" id="JBCNJP010000009">
    <property type="protein sequence ID" value="KAK9073036.1"/>
    <property type="molecule type" value="Genomic_DNA"/>
</dbReference>
<dbReference type="AlphaFoldDB" id="A0AAP0H5N5"/>
<evidence type="ECO:0000256" key="7">
    <source>
        <dbReference type="SAM" id="Phobius"/>
    </source>
</evidence>
<evidence type="ECO:0000256" key="3">
    <source>
        <dbReference type="ARBA" id="ARBA00022692"/>
    </source>
</evidence>
<dbReference type="InterPro" id="IPR029962">
    <property type="entry name" value="TBL"/>
</dbReference>
<dbReference type="Proteomes" id="UP001408789">
    <property type="component" value="Unassembled WGS sequence"/>
</dbReference>
<keyword evidence="4" id="KW-0735">Signal-anchor</keyword>
<reference evidence="10 11" key="1">
    <citation type="submission" date="2024-04" db="EMBL/GenBank/DDBJ databases">
        <title>The reference genome of an endangered Asteraceae, Deinandra increscens subsp. villosa, native to the Central Coast of California.</title>
        <authorList>
            <person name="Guilliams M."/>
            <person name="Hasenstab-Lehman K."/>
            <person name="Meyer R."/>
            <person name="Mcevoy S."/>
        </authorList>
    </citation>
    <scope>NUCLEOTIDE SEQUENCE [LARGE SCALE GENOMIC DNA]</scope>
    <source>
        <tissue evidence="10">Leaf</tissue>
    </source>
</reference>
<evidence type="ECO:0008006" key="12">
    <source>
        <dbReference type="Google" id="ProtNLM"/>
    </source>
</evidence>
<keyword evidence="3 7" id="KW-0812">Transmembrane</keyword>
<comment type="subcellular location">
    <subcellularLocation>
        <location evidence="1">Membrane</location>
        <topology evidence="1">Single-pass membrane protein</topology>
    </subcellularLocation>
</comment>
<proteinExistence type="inferred from homology"/>
<feature type="transmembrane region" description="Helical" evidence="7">
    <location>
        <begin position="21"/>
        <end position="38"/>
    </location>
</feature>
<dbReference type="PANTHER" id="PTHR32285:SF286">
    <property type="entry name" value="PMR5 DOMAIN, PC-ESTERASE, PROTEIN TRICHOME BIREFRINGENCE-LIKE 34"/>
    <property type="match status" value="1"/>
</dbReference>
<accession>A0AAP0H5N5</accession>
<evidence type="ECO:0000256" key="4">
    <source>
        <dbReference type="ARBA" id="ARBA00022968"/>
    </source>
</evidence>